<keyword evidence="3 5" id="KW-0808">Transferase</keyword>
<dbReference type="PANTHER" id="PTHR10629:SF52">
    <property type="entry name" value="DNA (CYTOSINE-5)-METHYLTRANSFERASE 1"/>
    <property type="match status" value="1"/>
</dbReference>
<evidence type="ECO:0000256" key="2">
    <source>
        <dbReference type="ARBA" id="ARBA00022603"/>
    </source>
</evidence>
<dbReference type="GO" id="GO:0003886">
    <property type="term" value="F:DNA (cytosine-5-)-methyltransferase activity"/>
    <property type="evidence" value="ECO:0007669"/>
    <property type="project" value="UniProtKB-EC"/>
</dbReference>
<dbReference type="GO" id="GO:0032259">
    <property type="term" value="P:methylation"/>
    <property type="evidence" value="ECO:0007669"/>
    <property type="project" value="UniProtKB-KW"/>
</dbReference>
<keyword evidence="7" id="KW-1185">Reference proteome</keyword>
<dbReference type="PRINTS" id="PR00105">
    <property type="entry name" value="C5METTRFRASE"/>
</dbReference>
<keyword evidence="4 5" id="KW-0949">S-adenosyl-L-methionine</keyword>
<dbReference type="GO" id="GO:0003677">
    <property type="term" value="F:DNA binding"/>
    <property type="evidence" value="ECO:0007669"/>
    <property type="project" value="TreeGrafter"/>
</dbReference>
<sequence length="629" mass="70809">MSRQPLRHPGSPIIIHDDDRHGPGCIRDGIQLIDLTCDNDEDGNQQIRDEVGAIIDLTGDEPPHIQPHVVLPNLAYPFHGHHPLQHNGFSVQIGSYFEIPRIQDNHLIQFLKVTAITHSPHGGCVVYGLPFTRTRNLGGRLPLKLNEVCMIVESTHGDPRPEDQQSTIAVALEEVIKPRDLVCTNASYSTFKYKPPRGASLQDLQHGEDNGRLVCRWKYKRTWKNAQTRRAGGPPSEYAFLRMDPEELTAGYCVDEMERFKAWRAGRVVRGRAVARREHAARDIQPRGHHGYSFGDFFAGAGGASCGARDARLNVQAACELAKVACKTYRANFPGTRLYETDIFHFLHPEKSEVRLDIDHDQLDIIHVSPPCQPFSVAHSTPGKNDESNQAALFSCMPVIAQERPRIFTLEEAYGIMSVTKHSGFFNSLIRSFIDLHCSVRWKIVDLRDWGVPMRRLRLIMIGSCPGEPLPEFPANSHSEHGLGNLRRWNTVNMALGKIPNNRARQEDDYDLAQTKHFDIPKAAWDGNIALPRTIITSGARDYHPSGTREFTLRELATLCGFPARHEFTGTKGEKRRQVGNCFPSIAAKHLFSHIRKVMERTDQARKAAAPEIIEISDTEEDQDVIMID</sequence>
<keyword evidence="2 5" id="KW-0489">Methyltransferase</keyword>
<dbReference type="GO" id="GO:0044027">
    <property type="term" value="P:negative regulation of gene expression via chromosomal CpG island methylation"/>
    <property type="evidence" value="ECO:0007669"/>
    <property type="project" value="TreeGrafter"/>
</dbReference>
<feature type="active site" evidence="5">
    <location>
        <position position="372"/>
    </location>
</feature>
<dbReference type="PROSITE" id="PS51679">
    <property type="entry name" value="SAM_MT_C5"/>
    <property type="match status" value="1"/>
</dbReference>
<evidence type="ECO:0000313" key="7">
    <source>
        <dbReference type="Proteomes" id="UP001392437"/>
    </source>
</evidence>
<evidence type="ECO:0000256" key="5">
    <source>
        <dbReference type="PROSITE-ProRule" id="PRU01016"/>
    </source>
</evidence>
<dbReference type="SUPFAM" id="SSF53335">
    <property type="entry name" value="S-adenosyl-L-methionine-dependent methyltransferases"/>
    <property type="match status" value="1"/>
</dbReference>
<proteinExistence type="inferred from homology"/>
<name>A0AAW0R1L3_9PEZI</name>
<dbReference type="EMBL" id="JAQQWP010000004">
    <property type="protein sequence ID" value="KAK8121152.1"/>
    <property type="molecule type" value="Genomic_DNA"/>
</dbReference>
<dbReference type="InterPro" id="IPR050390">
    <property type="entry name" value="C5-Methyltransferase"/>
</dbReference>
<organism evidence="6 7">
    <name type="scientific">Apiospora kogelbergensis</name>
    <dbReference type="NCBI Taxonomy" id="1337665"/>
    <lineage>
        <taxon>Eukaryota</taxon>
        <taxon>Fungi</taxon>
        <taxon>Dikarya</taxon>
        <taxon>Ascomycota</taxon>
        <taxon>Pezizomycotina</taxon>
        <taxon>Sordariomycetes</taxon>
        <taxon>Xylariomycetidae</taxon>
        <taxon>Amphisphaeriales</taxon>
        <taxon>Apiosporaceae</taxon>
        <taxon>Apiospora</taxon>
    </lineage>
</organism>
<dbReference type="AlphaFoldDB" id="A0AAW0R1L3"/>
<comment type="caution">
    <text evidence="6">The sequence shown here is derived from an EMBL/GenBank/DDBJ whole genome shotgun (WGS) entry which is preliminary data.</text>
</comment>
<evidence type="ECO:0000256" key="4">
    <source>
        <dbReference type="ARBA" id="ARBA00022691"/>
    </source>
</evidence>
<evidence type="ECO:0000313" key="6">
    <source>
        <dbReference type="EMBL" id="KAK8121152.1"/>
    </source>
</evidence>
<dbReference type="InterPro" id="IPR001525">
    <property type="entry name" value="C5_MeTfrase"/>
</dbReference>
<dbReference type="Pfam" id="PF00145">
    <property type="entry name" value="DNA_methylase"/>
    <property type="match status" value="1"/>
</dbReference>
<evidence type="ECO:0000256" key="1">
    <source>
        <dbReference type="ARBA" id="ARBA00011975"/>
    </source>
</evidence>
<evidence type="ECO:0000256" key="3">
    <source>
        <dbReference type="ARBA" id="ARBA00022679"/>
    </source>
</evidence>
<dbReference type="Gene3D" id="3.90.120.10">
    <property type="entry name" value="DNA Methylase, subunit A, domain 2"/>
    <property type="match status" value="1"/>
</dbReference>
<dbReference type="PANTHER" id="PTHR10629">
    <property type="entry name" value="CYTOSINE-SPECIFIC METHYLTRANSFERASE"/>
    <property type="match status" value="1"/>
</dbReference>
<protein>
    <recommendedName>
        <fullName evidence="1">DNA (cytosine-5-)-methyltransferase</fullName>
        <ecNumber evidence="1">2.1.1.37</ecNumber>
    </recommendedName>
</protein>
<dbReference type="EC" id="2.1.1.37" evidence="1"/>
<dbReference type="GO" id="GO:0005634">
    <property type="term" value="C:nucleus"/>
    <property type="evidence" value="ECO:0007669"/>
    <property type="project" value="TreeGrafter"/>
</dbReference>
<dbReference type="InterPro" id="IPR029063">
    <property type="entry name" value="SAM-dependent_MTases_sf"/>
</dbReference>
<comment type="similarity">
    <text evidence="5">Belongs to the class I-like SAM-binding methyltransferase superfamily. C5-methyltransferase family.</text>
</comment>
<dbReference type="Gene3D" id="3.40.50.150">
    <property type="entry name" value="Vaccinia Virus protein VP39"/>
    <property type="match status" value="1"/>
</dbReference>
<gene>
    <name evidence="6" type="ORF">PG999_005272</name>
</gene>
<accession>A0AAW0R1L3</accession>
<reference evidence="6 7" key="1">
    <citation type="submission" date="2023-01" db="EMBL/GenBank/DDBJ databases">
        <title>Analysis of 21 Apiospora genomes using comparative genomics revels a genus with tremendous synthesis potential of carbohydrate active enzymes and secondary metabolites.</title>
        <authorList>
            <person name="Sorensen T."/>
        </authorList>
    </citation>
    <scope>NUCLEOTIDE SEQUENCE [LARGE SCALE GENOMIC DNA]</scope>
    <source>
        <strain evidence="6 7">CBS 117206</strain>
    </source>
</reference>
<dbReference type="Proteomes" id="UP001392437">
    <property type="component" value="Unassembled WGS sequence"/>
</dbReference>